<dbReference type="PROSITE" id="PS51671">
    <property type="entry name" value="ACT"/>
    <property type="match status" value="1"/>
</dbReference>
<dbReference type="AlphaFoldDB" id="A0A848B8Z7"/>
<dbReference type="Gene3D" id="3.10.580.10">
    <property type="entry name" value="CBS-domain"/>
    <property type="match status" value="1"/>
</dbReference>
<evidence type="ECO:0000259" key="3">
    <source>
        <dbReference type="PROSITE" id="PS51371"/>
    </source>
</evidence>
<dbReference type="Pfam" id="PF00571">
    <property type="entry name" value="CBS"/>
    <property type="match status" value="2"/>
</dbReference>
<protein>
    <submittedName>
        <fullName evidence="5">CBS domain-containing protein</fullName>
    </submittedName>
</protein>
<dbReference type="CDD" id="cd04584">
    <property type="entry name" value="CBS_pair_AcuB_like"/>
    <property type="match status" value="1"/>
</dbReference>
<feature type="domain" description="CBS" evidence="3">
    <location>
        <begin position="7"/>
        <end position="62"/>
    </location>
</feature>
<name>A0A848B8Z7_9FIRM</name>
<reference evidence="5 6" key="1">
    <citation type="submission" date="2020-04" db="EMBL/GenBank/DDBJ databases">
        <authorList>
            <person name="Hitch T.C.A."/>
            <person name="Wylensek D."/>
            <person name="Clavel T."/>
        </authorList>
    </citation>
    <scope>NUCLEOTIDE SEQUENCE [LARGE SCALE GENOMIC DNA]</scope>
    <source>
        <strain evidence="5 6">PG-130-P53-12</strain>
    </source>
</reference>
<dbReference type="InterPro" id="IPR051257">
    <property type="entry name" value="Diverse_CBS-Domain"/>
</dbReference>
<keyword evidence="1 2" id="KW-0129">CBS domain</keyword>
<accession>A0A848B8Z7</accession>
<dbReference type="InterPro" id="IPR045865">
    <property type="entry name" value="ACT-like_dom_sf"/>
</dbReference>
<dbReference type="PROSITE" id="PS51371">
    <property type="entry name" value="CBS"/>
    <property type="match status" value="2"/>
</dbReference>
<proteinExistence type="predicted"/>
<dbReference type="SMART" id="SM00116">
    <property type="entry name" value="CBS"/>
    <property type="match status" value="2"/>
</dbReference>
<dbReference type="SUPFAM" id="SSF54631">
    <property type="entry name" value="CBS-domain pair"/>
    <property type="match status" value="1"/>
</dbReference>
<dbReference type="PANTHER" id="PTHR43080">
    <property type="entry name" value="CBS DOMAIN-CONTAINING PROTEIN CBSX3, MITOCHONDRIAL"/>
    <property type="match status" value="1"/>
</dbReference>
<dbReference type="RefSeq" id="WP_019542596.1">
    <property type="nucleotide sequence ID" value="NZ_JABAFA010000007.1"/>
</dbReference>
<evidence type="ECO:0000259" key="4">
    <source>
        <dbReference type="PROSITE" id="PS51671"/>
    </source>
</evidence>
<gene>
    <name evidence="5" type="ORF">HF878_03670</name>
</gene>
<evidence type="ECO:0000313" key="5">
    <source>
        <dbReference type="EMBL" id="NMD98584.1"/>
    </source>
</evidence>
<evidence type="ECO:0000256" key="2">
    <source>
        <dbReference type="PROSITE-ProRule" id="PRU00703"/>
    </source>
</evidence>
<evidence type="ECO:0000256" key="1">
    <source>
        <dbReference type="ARBA" id="ARBA00023122"/>
    </source>
</evidence>
<dbReference type="InterPro" id="IPR002912">
    <property type="entry name" value="ACT_dom"/>
</dbReference>
<comment type="caution">
    <text evidence="5">The sequence shown here is derived from an EMBL/GenBank/DDBJ whole genome shotgun (WGS) entry which is preliminary data.</text>
</comment>
<dbReference type="InterPro" id="IPR046342">
    <property type="entry name" value="CBS_dom_sf"/>
</dbReference>
<dbReference type="SUPFAM" id="SSF55021">
    <property type="entry name" value="ACT-like"/>
    <property type="match status" value="1"/>
</dbReference>
<dbReference type="PANTHER" id="PTHR43080:SF2">
    <property type="entry name" value="CBS DOMAIN-CONTAINING PROTEIN"/>
    <property type="match status" value="1"/>
</dbReference>
<dbReference type="InterPro" id="IPR000644">
    <property type="entry name" value="CBS_dom"/>
</dbReference>
<feature type="domain" description="ACT" evidence="4">
    <location>
        <begin position="143"/>
        <end position="217"/>
    </location>
</feature>
<feature type="domain" description="CBS" evidence="3">
    <location>
        <begin position="81"/>
        <end position="139"/>
    </location>
</feature>
<dbReference type="Gene3D" id="3.30.70.260">
    <property type="match status" value="1"/>
</dbReference>
<dbReference type="Proteomes" id="UP000543804">
    <property type="component" value="Unassembled WGS sequence"/>
</dbReference>
<dbReference type="Pfam" id="PF01842">
    <property type="entry name" value="ACT"/>
    <property type="match status" value="1"/>
</dbReference>
<dbReference type="EMBL" id="JABAFA010000007">
    <property type="protein sequence ID" value="NMD98584.1"/>
    <property type="molecule type" value="Genomic_DNA"/>
</dbReference>
<evidence type="ECO:0000313" key="6">
    <source>
        <dbReference type="Proteomes" id="UP000543804"/>
    </source>
</evidence>
<sequence>MFVANRMTKNPTVVTPDTGIDTAARLMKKGHFRRLPVVEDGKLVGFLNDKDIMRVSPSPATTLSRYEVTTLLSKLKVSDIMQVNVISVGEDATIEEAALLMYKEKVGGLPVVSSVGAVVGIITETDIFKTFVDVMALEEGRTRFTIDTEDKVGVVAVIAGVFADSGYSIDSLVTCRQPTGRYEIVVRTSVTDDAKIAALTKAIEDKGYKVIHTAKIG</sequence>
<organism evidence="5 6">
    <name type="scientific">Selenomonas bovis</name>
    <dbReference type="NCBI Taxonomy" id="416586"/>
    <lineage>
        <taxon>Bacteria</taxon>
        <taxon>Bacillati</taxon>
        <taxon>Bacillota</taxon>
        <taxon>Negativicutes</taxon>
        <taxon>Selenomonadales</taxon>
        <taxon>Selenomonadaceae</taxon>
        <taxon>Selenomonas</taxon>
    </lineage>
</organism>
<keyword evidence="6" id="KW-1185">Reference proteome</keyword>